<organism evidence="3 4">
    <name type="scientific">Pythium insidiosum</name>
    <name type="common">Pythiosis disease agent</name>
    <dbReference type="NCBI Taxonomy" id="114742"/>
    <lineage>
        <taxon>Eukaryota</taxon>
        <taxon>Sar</taxon>
        <taxon>Stramenopiles</taxon>
        <taxon>Oomycota</taxon>
        <taxon>Peronosporomycetes</taxon>
        <taxon>Pythiales</taxon>
        <taxon>Pythiaceae</taxon>
        <taxon>Pythium</taxon>
    </lineage>
</organism>
<proteinExistence type="predicted"/>
<dbReference type="Gene3D" id="1.10.238.10">
    <property type="entry name" value="EF-hand"/>
    <property type="match status" value="1"/>
</dbReference>
<evidence type="ECO:0000256" key="1">
    <source>
        <dbReference type="SAM" id="MobiDB-lite"/>
    </source>
</evidence>
<comment type="caution">
    <text evidence="3">The sequence shown here is derived from an EMBL/GenBank/DDBJ whole genome shotgun (WGS) entry which is preliminary data.</text>
</comment>
<protein>
    <recommendedName>
        <fullName evidence="2">EF-hand domain-containing protein</fullName>
    </recommendedName>
</protein>
<dbReference type="Proteomes" id="UP001209570">
    <property type="component" value="Unassembled WGS sequence"/>
</dbReference>
<keyword evidence="4" id="KW-1185">Reference proteome</keyword>
<dbReference type="InterPro" id="IPR002048">
    <property type="entry name" value="EF_hand_dom"/>
</dbReference>
<gene>
    <name evidence="3" type="ORF">P43SY_012039</name>
</gene>
<dbReference type="EMBL" id="JAKCXM010001978">
    <property type="protein sequence ID" value="KAJ0390537.1"/>
    <property type="molecule type" value="Genomic_DNA"/>
</dbReference>
<feature type="region of interest" description="Disordered" evidence="1">
    <location>
        <begin position="130"/>
        <end position="153"/>
    </location>
</feature>
<dbReference type="InterPro" id="IPR011992">
    <property type="entry name" value="EF-hand-dom_pair"/>
</dbReference>
<evidence type="ECO:0000313" key="3">
    <source>
        <dbReference type="EMBL" id="KAJ0390537.1"/>
    </source>
</evidence>
<dbReference type="GO" id="GO:0005509">
    <property type="term" value="F:calcium ion binding"/>
    <property type="evidence" value="ECO:0007669"/>
    <property type="project" value="InterPro"/>
</dbReference>
<sequence>MHKTHAKIESMSTAEWHQYHQLLQSQRLMAYFEDEIMRFAHSQLKPDDVLRRFSLNGDSQLDLKEFQLAVKRLGIIVFPPQDTIGTTDSHAMQRSKELFSAFCPSNNRKLDIDMFCRIMAEWSLQIMRTRQQQQQQQQEKHAHASRNVAPIPTPYAVEPSSMPLLNGVVNTEAETIWRRISESVIQHLDKLGRV</sequence>
<accession>A0AAD5L5S7</accession>
<evidence type="ECO:0000313" key="4">
    <source>
        <dbReference type="Proteomes" id="UP001209570"/>
    </source>
</evidence>
<feature type="domain" description="EF-hand" evidence="2">
    <location>
        <begin position="41"/>
        <end position="76"/>
    </location>
</feature>
<dbReference type="PROSITE" id="PS50222">
    <property type="entry name" value="EF_HAND_2"/>
    <property type="match status" value="1"/>
</dbReference>
<evidence type="ECO:0000259" key="2">
    <source>
        <dbReference type="PROSITE" id="PS50222"/>
    </source>
</evidence>
<dbReference type="AlphaFoldDB" id="A0AAD5L5S7"/>
<reference evidence="3" key="1">
    <citation type="submission" date="2021-12" db="EMBL/GenBank/DDBJ databases">
        <title>Prjna785345.</title>
        <authorList>
            <person name="Rujirawat T."/>
            <person name="Krajaejun T."/>
        </authorList>
    </citation>
    <scope>NUCLEOTIDE SEQUENCE</scope>
    <source>
        <strain evidence="3">Pi057C3</strain>
    </source>
</reference>
<name>A0AAD5L5S7_PYTIN</name>
<dbReference type="SUPFAM" id="SSF47473">
    <property type="entry name" value="EF-hand"/>
    <property type="match status" value="1"/>
</dbReference>